<dbReference type="GO" id="GO:0016787">
    <property type="term" value="F:hydrolase activity"/>
    <property type="evidence" value="ECO:0007669"/>
    <property type="project" value="InterPro"/>
</dbReference>
<evidence type="ECO:0000256" key="1">
    <source>
        <dbReference type="ARBA" id="ARBA00038310"/>
    </source>
</evidence>
<sequence>MASEEDRLILPIIDSHIHIYPESEISNLAWCTPDHPLSGQFSVEQYKHAARSAPSLLGFIFVETDRKHDLAAIASGDAEAGWDGPLKEVRWLKRVALGTPLEGEGHTAEDGSLCLAIVPWAPVPCGEEVLERYIARVRQEAGEAWPKIKGFRYLLQDKPHGTMLEDKFIEGLKYLGRRGFVFEVGIDQHRRGRKQLEETVEMIGRAHEGVPDEEKVTFVITNQANPNPQPKTDHLCKPDLTIYNVSSDPSFTAWRTAIFSLGKCARTYMKLSGGFAEMPPALRAQDPSHIFQSTLPWLGVVLATFGPRRIMFASDWPVCAVGFDQREEPDEAREAWPKWKDVVEKMCWMGSLSDEDRAMIFGGTAKEAYKL</sequence>
<accession>A0A9P8QNY5</accession>
<dbReference type="InterPro" id="IPR032466">
    <property type="entry name" value="Metal_Hydrolase"/>
</dbReference>
<organism evidence="3 4">
    <name type="scientific">Trichoderma cornu-damae</name>
    <dbReference type="NCBI Taxonomy" id="654480"/>
    <lineage>
        <taxon>Eukaryota</taxon>
        <taxon>Fungi</taxon>
        <taxon>Dikarya</taxon>
        <taxon>Ascomycota</taxon>
        <taxon>Pezizomycotina</taxon>
        <taxon>Sordariomycetes</taxon>
        <taxon>Hypocreomycetidae</taxon>
        <taxon>Hypocreales</taxon>
        <taxon>Hypocreaceae</taxon>
        <taxon>Trichoderma</taxon>
    </lineage>
</organism>
<evidence type="ECO:0000313" key="3">
    <source>
        <dbReference type="EMBL" id="KAH6609731.1"/>
    </source>
</evidence>
<feature type="domain" description="Amidohydrolase-related" evidence="2">
    <location>
        <begin position="212"/>
        <end position="371"/>
    </location>
</feature>
<dbReference type="AlphaFoldDB" id="A0A9P8QNY5"/>
<proteinExistence type="inferred from homology"/>
<dbReference type="InterPro" id="IPR052350">
    <property type="entry name" value="Metallo-dep_Lactonases"/>
</dbReference>
<protein>
    <submittedName>
        <fullName evidence="3">Amidohydrolase family</fullName>
    </submittedName>
</protein>
<evidence type="ECO:0000313" key="4">
    <source>
        <dbReference type="Proteomes" id="UP000827724"/>
    </source>
</evidence>
<dbReference type="OrthoDB" id="2135488at2759"/>
<comment type="caution">
    <text evidence="3">The sequence shown here is derived from an EMBL/GenBank/DDBJ whole genome shotgun (WGS) entry which is preliminary data.</text>
</comment>
<evidence type="ECO:0000259" key="2">
    <source>
        <dbReference type="Pfam" id="PF04909"/>
    </source>
</evidence>
<dbReference type="SUPFAM" id="SSF51556">
    <property type="entry name" value="Metallo-dependent hydrolases"/>
    <property type="match status" value="1"/>
</dbReference>
<dbReference type="Gene3D" id="3.20.20.140">
    <property type="entry name" value="Metal-dependent hydrolases"/>
    <property type="match status" value="1"/>
</dbReference>
<name>A0A9P8QNY5_9HYPO</name>
<gene>
    <name evidence="3" type="ORF">Trco_003077</name>
</gene>
<dbReference type="Pfam" id="PF04909">
    <property type="entry name" value="Amidohydro_2"/>
    <property type="match status" value="1"/>
</dbReference>
<dbReference type="PANTHER" id="PTHR43569">
    <property type="entry name" value="AMIDOHYDROLASE"/>
    <property type="match status" value="1"/>
</dbReference>
<keyword evidence="4" id="KW-1185">Reference proteome</keyword>
<dbReference type="EMBL" id="JAIWOZ010000002">
    <property type="protein sequence ID" value="KAH6609731.1"/>
    <property type="molecule type" value="Genomic_DNA"/>
</dbReference>
<dbReference type="Proteomes" id="UP000827724">
    <property type="component" value="Unassembled WGS sequence"/>
</dbReference>
<reference evidence="3" key="1">
    <citation type="submission" date="2021-08" db="EMBL/GenBank/DDBJ databases">
        <title>Chromosome-Level Trichoderma cornu-damae using Hi-C Data.</title>
        <authorList>
            <person name="Kim C.S."/>
        </authorList>
    </citation>
    <scope>NUCLEOTIDE SEQUENCE</scope>
    <source>
        <strain evidence="3">KA19-0412C</strain>
    </source>
</reference>
<comment type="similarity">
    <text evidence="1">Belongs to the metallo-dependent hydrolases superfamily.</text>
</comment>
<dbReference type="InterPro" id="IPR006680">
    <property type="entry name" value="Amidohydro-rel"/>
</dbReference>
<dbReference type="PANTHER" id="PTHR43569:SF2">
    <property type="entry name" value="AMIDOHYDROLASE-RELATED DOMAIN-CONTAINING PROTEIN"/>
    <property type="match status" value="1"/>
</dbReference>